<reference evidence="7" key="1">
    <citation type="submission" date="2017-09" db="EMBL/GenBank/DDBJ databases">
        <authorList>
            <person name="Feng G."/>
            <person name="Zhu H."/>
        </authorList>
    </citation>
    <scope>NUCLEOTIDE SEQUENCE [LARGE SCALE GENOMIC DNA]</scope>
    <source>
        <strain evidence="7">1PNM-20</strain>
    </source>
</reference>
<dbReference type="PANTHER" id="PTHR35814">
    <property type="match status" value="1"/>
</dbReference>
<keyword evidence="2 5" id="KW-0812">Transmembrane</keyword>
<evidence type="ECO:0000256" key="5">
    <source>
        <dbReference type="SAM" id="Phobius"/>
    </source>
</evidence>
<dbReference type="EMBL" id="NSLI01000003">
    <property type="protein sequence ID" value="PAX08304.1"/>
    <property type="molecule type" value="Genomic_DNA"/>
</dbReference>
<gene>
    <name evidence="6" type="ORF">CKY28_07800</name>
</gene>
<evidence type="ECO:0000256" key="1">
    <source>
        <dbReference type="ARBA" id="ARBA00004370"/>
    </source>
</evidence>
<dbReference type="InterPro" id="IPR023352">
    <property type="entry name" value="MAPEG-like_dom_sf"/>
</dbReference>
<protein>
    <submittedName>
        <fullName evidence="6">GST-like protein</fullName>
    </submittedName>
</protein>
<dbReference type="InterPro" id="IPR001129">
    <property type="entry name" value="Membr-assoc_MAPEG"/>
</dbReference>
<dbReference type="Proteomes" id="UP000218151">
    <property type="component" value="Unassembled WGS sequence"/>
</dbReference>
<evidence type="ECO:0000256" key="4">
    <source>
        <dbReference type="ARBA" id="ARBA00023136"/>
    </source>
</evidence>
<feature type="transmembrane region" description="Helical" evidence="5">
    <location>
        <begin position="109"/>
        <end position="132"/>
    </location>
</feature>
<dbReference type="SUPFAM" id="SSF161084">
    <property type="entry name" value="MAPEG domain-like"/>
    <property type="match status" value="1"/>
</dbReference>
<dbReference type="OrthoDB" id="7619858at2"/>
<keyword evidence="4 5" id="KW-0472">Membrane</keyword>
<evidence type="ECO:0000313" key="6">
    <source>
        <dbReference type="EMBL" id="PAX08304.1"/>
    </source>
</evidence>
<comment type="caution">
    <text evidence="6">The sequence shown here is derived from an EMBL/GenBank/DDBJ whole genome shotgun (WGS) entry which is preliminary data.</text>
</comment>
<feature type="transmembrane region" description="Helical" evidence="5">
    <location>
        <begin position="6"/>
        <end position="25"/>
    </location>
</feature>
<dbReference type="GO" id="GO:0016020">
    <property type="term" value="C:membrane"/>
    <property type="evidence" value="ECO:0007669"/>
    <property type="project" value="UniProtKB-SubCell"/>
</dbReference>
<evidence type="ECO:0000256" key="3">
    <source>
        <dbReference type="ARBA" id="ARBA00022989"/>
    </source>
</evidence>
<dbReference type="RefSeq" id="WP_095998547.1">
    <property type="nucleotide sequence ID" value="NZ_NSLI01000003.1"/>
</dbReference>
<keyword evidence="7" id="KW-1185">Reference proteome</keyword>
<sequence length="146" mass="15550">MYTTTLPITLVLAGALTLINIWLSFRVGAARRAHGISVGDGGNDQVLRRMRAHANFAENVPLVLILVGLIEFAASPSVYLWVMAALFVVARIAHGIGMDGWAPGRPIGAGLTAVLQLLLALWAISIPATGAYSPAVQDVDPVRRER</sequence>
<evidence type="ECO:0000313" key="7">
    <source>
        <dbReference type="Proteomes" id="UP000218151"/>
    </source>
</evidence>
<accession>A0A2A2SG75</accession>
<dbReference type="PANTHER" id="PTHR35814:SF1">
    <property type="entry name" value="GLUTATHIONE S-TRANSFERASE-RELATED"/>
    <property type="match status" value="1"/>
</dbReference>
<comment type="subcellular location">
    <subcellularLocation>
        <location evidence="1">Membrane</location>
    </subcellularLocation>
</comment>
<dbReference type="Gene3D" id="1.20.120.550">
    <property type="entry name" value="Membrane associated eicosanoid/glutathione metabolism-like domain"/>
    <property type="match status" value="1"/>
</dbReference>
<dbReference type="Pfam" id="PF01124">
    <property type="entry name" value="MAPEG"/>
    <property type="match status" value="1"/>
</dbReference>
<keyword evidence="3 5" id="KW-1133">Transmembrane helix</keyword>
<organism evidence="6 7">
    <name type="scientific">Sphingomonas lenta</name>
    <dbReference type="NCBI Taxonomy" id="1141887"/>
    <lineage>
        <taxon>Bacteria</taxon>
        <taxon>Pseudomonadati</taxon>
        <taxon>Pseudomonadota</taxon>
        <taxon>Alphaproteobacteria</taxon>
        <taxon>Sphingomonadales</taxon>
        <taxon>Sphingomonadaceae</taxon>
        <taxon>Sphingomonas</taxon>
    </lineage>
</organism>
<dbReference type="AlphaFoldDB" id="A0A2A2SG75"/>
<feature type="transmembrane region" description="Helical" evidence="5">
    <location>
        <begin position="56"/>
        <end position="73"/>
    </location>
</feature>
<proteinExistence type="predicted"/>
<name>A0A2A2SG75_9SPHN</name>
<evidence type="ECO:0000256" key="2">
    <source>
        <dbReference type="ARBA" id="ARBA00022692"/>
    </source>
</evidence>